<dbReference type="Proteomes" id="UP000735302">
    <property type="component" value="Unassembled WGS sequence"/>
</dbReference>
<accession>A0AAV3ZU11</accession>
<keyword evidence="2" id="KW-1185">Reference proteome</keyword>
<dbReference type="AlphaFoldDB" id="A0AAV3ZU11"/>
<reference evidence="1 2" key="1">
    <citation type="journal article" date="2021" name="Elife">
        <title>Chloroplast acquisition without the gene transfer in kleptoplastic sea slugs, Plakobranchus ocellatus.</title>
        <authorList>
            <person name="Maeda T."/>
            <person name="Takahashi S."/>
            <person name="Yoshida T."/>
            <person name="Shimamura S."/>
            <person name="Takaki Y."/>
            <person name="Nagai Y."/>
            <person name="Toyoda A."/>
            <person name="Suzuki Y."/>
            <person name="Arimoto A."/>
            <person name="Ishii H."/>
            <person name="Satoh N."/>
            <person name="Nishiyama T."/>
            <person name="Hasebe M."/>
            <person name="Maruyama T."/>
            <person name="Minagawa J."/>
            <person name="Obokata J."/>
            <person name="Shigenobu S."/>
        </authorList>
    </citation>
    <scope>NUCLEOTIDE SEQUENCE [LARGE SCALE GENOMIC DNA]</scope>
</reference>
<gene>
    <name evidence="1" type="ORF">PoB_002533900</name>
</gene>
<dbReference type="EMBL" id="BLXT01002872">
    <property type="protein sequence ID" value="GFN98833.1"/>
    <property type="molecule type" value="Genomic_DNA"/>
</dbReference>
<sequence length="186" mass="20289">MCVQSILLDKLEADQCLAVPLVVGAIKAIRPEVISSVDEYMCLYKVLRLIYEASHVYGNLENREPQQSKRDASINKAASPTYANPAFQQEEPDNSLKSYVNTKTTNSVKQPGISKRHTGHITSKMKRAANKSTASSAATATAATNDAGEYDVLVDVGDGANTYVEMSRGDTCSGKEHPRDIRYANM</sequence>
<organism evidence="1 2">
    <name type="scientific">Plakobranchus ocellatus</name>
    <dbReference type="NCBI Taxonomy" id="259542"/>
    <lineage>
        <taxon>Eukaryota</taxon>
        <taxon>Metazoa</taxon>
        <taxon>Spiralia</taxon>
        <taxon>Lophotrochozoa</taxon>
        <taxon>Mollusca</taxon>
        <taxon>Gastropoda</taxon>
        <taxon>Heterobranchia</taxon>
        <taxon>Euthyneura</taxon>
        <taxon>Panpulmonata</taxon>
        <taxon>Sacoglossa</taxon>
        <taxon>Placobranchoidea</taxon>
        <taxon>Plakobranchidae</taxon>
        <taxon>Plakobranchus</taxon>
    </lineage>
</organism>
<comment type="caution">
    <text evidence="1">The sequence shown here is derived from an EMBL/GenBank/DDBJ whole genome shotgun (WGS) entry which is preliminary data.</text>
</comment>
<proteinExistence type="predicted"/>
<protein>
    <submittedName>
        <fullName evidence="1">Uncharacterized protein</fullName>
    </submittedName>
</protein>
<evidence type="ECO:0000313" key="1">
    <source>
        <dbReference type="EMBL" id="GFN98833.1"/>
    </source>
</evidence>
<evidence type="ECO:0000313" key="2">
    <source>
        <dbReference type="Proteomes" id="UP000735302"/>
    </source>
</evidence>
<name>A0AAV3ZU11_9GAST</name>